<evidence type="ECO:0000313" key="2">
    <source>
        <dbReference type="EMBL" id="CQD19252.1"/>
    </source>
</evidence>
<keyword evidence="1" id="KW-0812">Transmembrane</keyword>
<dbReference type="STRING" id="141349.BN1232_04493"/>
<protein>
    <recommendedName>
        <fullName evidence="4">Transmembrane protein</fullName>
    </recommendedName>
</protein>
<dbReference type="RefSeq" id="WP_090605326.1">
    <property type="nucleotide sequence ID" value="NZ_CTEE01000001.1"/>
</dbReference>
<keyword evidence="1" id="KW-1133">Transmembrane helix</keyword>
<sequence length="100" mass="11562">MHNSWLAEYWWILFLLLYVVLLALLMWVLGRRGTLKTAWPKISLVINCVVIMVIPVMHSPGSYLNAALVVLNLLNLLSSLPNQRSRQSPRCRFPIRLSFD</sequence>
<evidence type="ECO:0000256" key="1">
    <source>
        <dbReference type="SAM" id="Phobius"/>
    </source>
</evidence>
<organism evidence="2 3">
    <name type="scientific">Mycobacterium lentiflavum</name>
    <dbReference type="NCBI Taxonomy" id="141349"/>
    <lineage>
        <taxon>Bacteria</taxon>
        <taxon>Bacillati</taxon>
        <taxon>Actinomycetota</taxon>
        <taxon>Actinomycetes</taxon>
        <taxon>Mycobacteriales</taxon>
        <taxon>Mycobacteriaceae</taxon>
        <taxon>Mycobacterium</taxon>
        <taxon>Mycobacterium simiae complex</taxon>
    </lineage>
</organism>
<dbReference type="AlphaFoldDB" id="A0A0E4H0V1"/>
<proteinExistence type="predicted"/>
<gene>
    <name evidence="2" type="ORF">BN1232_04493</name>
</gene>
<accession>A0A0E4H0V1</accession>
<keyword evidence="1" id="KW-0472">Membrane</keyword>
<feature type="transmembrane region" description="Helical" evidence="1">
    <location>
        <begin position="6"/>
        <end position="29"/>
    </location>
</feature>
<dbReference type="Proteomes" id="UP000199251">
    <property type="component" value="Unassembled WGS sequence"/>
</dbReference>
<dbReference type="OrthoDB" id="10013830at2"/>
<reference evidence="2 3" key="1">
    <citation type="submission" date="2015-03" db="EMBL/GenBank/DDBJ databases">
        <authorList>
            <person name="Urmite Genomes"/>
        </authorList>
    </citation>
    <scope>NUCLEOTIDE SEQUENCE [LARGE SCALE GENOMIC DNA]</scope>
    <source>
        <strain evidence="2 3">CSUR P1491</strain>
    </source>
</reference>
<evidence type="ECO:0008006" key="4">
    <source>
        <dbReference type="Google" id="ProtNLM"/>
    </source>
</evidence>
<name>A0A0E4H0V1_MYCLN</name>
<dbReference type="EMBL" id="CTEE01000001">
    <property type="protein sequence ID" value="CQD19252.1"/>
    <property type="molecule type" value="Genomic_DNA"/>
</dbReference>
<evidence type="ECO:0000313" key="3">
    <source>
        <dbReference type="Proteomes" id="UP000199251"/>
    </source>
</evidence>
<feature type="transmembrane region" description="Helical" evidence="1">
    <location>
        <begin position="38"/>
        <end position="57"/>
    </location>
</feature>